<dbReference type="PANTHER" id="PTHR45661">
    <property type="entry name" value="SURFACE ANTIGEN"/>
    <property type="match status" value="1"/>
</dbReference>
<protein>
    <submittedName>
        <fullName evidence="1">Uncharacterized protein</fullName>
    </submittedName>
</protein>
<dbReference type="Gene3D" id="3.80.10.10">
    <property type="entry name" value="Ribonuclease Inhibitor"/>
    <property type="match status" value="2"/>
</dbReference>
<name>A0AAD2PWP6_9STRA</name>
<keyword evidence="2" id="KW-1185">Reference proteome</keyword>
<proteinExistence type="predicted"/>
<dbReference type="AlphaFoldDB" id="A0AAD2PWP6"/>
<dbReference type="Pfam" id="PF13306">
    <property type="entry name" value="LRR_5"/>
    <property type="match status" value="1"/>
</dbReference>
<dbReference type="SUPFAM" id="SSF52058">
    <property type="entry name" value="L domain-like"/>
    <property type="match status" value="1"/>
</dbReference>
<organism evidence="1 2">
    <name type="scientific">Cylindrotheca closterium</name>
    <dbReference type="NCBI Taxonomy" id="2856"/>
    <lineage>
        <taxon>Eukaryota</taxon>
        <taxon>Sar</taxon>
        <taxon>Stramenopiles</taxon>
        <taxon>Ochrophyta</taxon>
        <taxon>Bacillariophyta</taxon>
        <taxon>Bacillariophyceae</taxon>
        <taxon>Bacillariophycidae</taxon>
        <taxon>Bacillariales</taxon>
        <taxon>Bacillariaceae</taxon>
        <taxon>Cylindrotheca</taxon>
    </lineage>
</organism>
<reference evidence="1" key="1">
    <citation type="submission" date="2023-08" db="EMBL/GenBank/DDBJ databases">
        <authorList>
            <person name="Audoor S."/>
            <person name="Bilcke G."/>
        </authorList>
    </citation>
    <scope>NUCLEOTIDE SEQUENCE</scope>
</reference>
<gene>
    <name evidence="1" type="ORF">CYCCA115_LOCUS19524</name>
</gene>
<dbReference type="InterPro" id="IPR032675">
    <property type="entry name" value="LRR_dom_sf"/>
</dbReference>
<dbReference type="PANTHER" id="PTHR45661:SF3">
    <property type="entry name" value="IG-LIKE DOMAIN-CONTAINING PROTEIN"/>
    <property type="match status" value="1"/>
</dbReference>
<dbReference type="InterPro" id="IPR053139">
    <property type="entry name" value="Surface_bspA-like"/>
</dbReference>
<accession>A0AAD2PWP6</accession>
<evidence type="ECO:0000313" key="2">
    <source>
        <dbReference type="Proteomes" id="UP001295423"/>
    </source>
</evidence>
<dbReference type="EMBL" id="CAKOGP040002092">
    <property type="protein sequence ID" value="CAJ1962096.1"/>
    <property type="molecule type" value="Genomic_DNA"/>
</dbReference>
<dbReference type="Proteomes" id="UP001295423">
    <property type="component" value="Unassembled WGS sequence"/>
</dbReference>
<evidence type="ECO:0000313" key="1">
    <source>
        <dbReference type="EMBL" id="CAJ1962096.1"/>
    </source>
</evidence>
<sequence>MVQHRSLASLIRICLPRSLMEIQERAFEGCVSLKTVELGLSNDEKVHFDSSSLKVIGRGSFIGCISLISVEFPSSVQKIEEQAFESCTSLQEATLPKALLRIGSRAFFKCINLRLLELNDGLRYIGKGAFCSCRAIECVRLPPTIKNIDEFAFGDCKKLLSVEFPETAQCCLLRSNVFAGCEKLLNCYLPLKQPQRIAFAENDLMFRFGGPDYNNLQRRFDHLPIHKLCYIQWTHSTHIIRQQLEVLMEDNDVYESGYRADCFFLNPFHILSLSHKLNTEIFHFLFKRYPGVDLNEHNILGMSPMGILLERVRMGSLNVEALQLIVGMVLHDRLHALRPDEAWVSEFQTTVKSIGGCDPKKDVSRLLQKLEFRENKESLTILELAMWKAKLIKVTNTNSLNKNTGNNKRKRKFCDAFPDDAEHCAVRSSCRSQSGSEFVVPLVLGYLRKPMEDSERGIVGNHQ</sequence>
<dbReference type="InterPro" id="IPR026906">
    <property type="entry name" value="LRR_5"/>
</dbReference>
<comment type="caution">
    <text evidence="1">The sequence shown here is derived from an EMBL/GenBank/DDBJ whole genome shotgun (WGS) entry which is preliminary data.</text>
</comment>